<dbReference type="GO" id="GO:0006355">
    <property type="term" value="P:regulation of DNA-templated transcription"/>
    <property type="evidence" value="ECO:0007669"/>
    <property type="project" value="InterPro"/>
</dbReference>
<reference evidence="2 3" key="1">
    <citation type="submission" date="2019-09" db="EMBL/GenBank/DDBJ databases">
        <title>Goodfellowia gen. nov., a new genus of the Pseudonocardineae related to Actinoalloteichus, containing Goodfellowia coeruleoviolacea gen. nov., comb. nov. gen. nov., comb. nov.</title>
        <authorList>
            <person name="Labeda D."/>
        </authorList>
    </citation>
    <scope>NUCLEOTIDE SEQUENCE [LARGE SCALE GENOMIC DNA]</scope>
    <source>
        <strain evidence="2 3">AN110305</strain>
    </source>
</reference>
<dbReference type="InterPro" id="IPR016032">
    <property type="entry name" value="Sig_transdc_resp-reg_C-effctor"/>
</dbReference>
<keyword evidence="3" id="KW-1185">Reference proteome</keyword>
<dbReference type="OrthoDB" id="4307453at2"/>
<dbReference type="InterPro" id="IPR051797">
    <property type="entry name" value="TrmB-like"/>
</dbReference>
<dbReference type="SMART" id="SM00421">
    <property type="entry name" value="HTH_LUXR"/>
    <property type="match status" value="1"/>
</dbReference>
<dbReference type="SUPFAM" id="SSF56024">
    <property type="entry name" value="Phospholipase D/nuclease"/>
    <property type="match status" value="1"/>
</dbReference>
<evidence type="ECO:0000313" key="2">
    <source>
        <dbReference type="EMBL" id="KAA2264238.1"/>
    </source>
</evidence>
<evidence type="ECO:0000259" key="1">
    <source>
        <dbReference type="SMART" id="SM00421"/>
    </source>
</evidence>
<dbReference type="EMBL" id="VUOB01000012">
    <property type="protein sequence ID" value="KAA2264238.1"/>
    <property type="molecule type" value="Genomic_DNA"/>
</dbReference>
<dbReference type="Pfam" id="PF00196">
    <property type="entry name" value="GerE"/>
    <property type="match status" value="1"/>
</dbReference>
<dbReference type="PANTHER" id="PTHR34293:SF1">
    <property type="entry name" value="HTH-TYPE TRANSCRIPTIONAL REGULATOR TRMBL2"/>
    <property type="match status" value="1"/>
</dbReference>
<organism evidence="2 3">
    <name type="scientific">Solihabitans fulvus</name>
    <dbReference type="NCBI Taxonomy" id="1892852"/>
    <lineage>
        <taxon>Bacteria</taxon>
        <taxon>Bacillati</taxon>
        <taxon>Actinomycetota</taxon>
        <taxon>Actinomycetes</taxon>
        <taxon>Pseudonocardiales</taxon>
        <taxon>Pseudonocardiaceae</taxon>
        <taxon>Solihabitans</taxon>
    </lineage>
</organism>
<dbReference type="Gene3D" id="1.10.10.10">
    <property type="entry name" value="Winged helix-like DNA-binding domain superfamily/Winged helix DNA-binding domain"/>
    <property type="match status" value="1"/>
</dbReference>
<protein>
    <submittedName>
        <fullName evidence="2">LuxR family transcriptional regulator</fullName>
    </submittedName>
</protein>
<dbReference type="SUPFAM" id="SSF46894">
    <property type="entry name" value="C-terminal effector domain of the bipartite response regulators"/>
    <property type="match status" value="1"/>
</dbReference>
<dbReference type="GO" id="GO:0003677">
    <property type="term" value="F:DNA binding"/>
    <property type="evidence" value="ECO:0007669"/>
    <property type="project" value="InterPro"/>
</dbReference>
<proteinExistence type="predicted"/>
<dbReference type="AlphaFoldDB" id="A0A5B2XK43"/>
<evidence type="ECO:0000313" key="3">
    <source>
        <dbReference type="Proteomes" id="UP000323454"/>
    </source>
</evidence>
<sequence length="363" mass="39746">MQNELDELRGVGGVRDGAAFLEEPPPFSAEVDEFVILVYERILARPGSALSAIAVDLRASRIDVRRALDLLRGLRLVKDATGNGEEILAVSPEAAQVELLLPLERAIHDNRSQLAAGRRQLMSFVDAFNRTQHAKPRQETIVLSTHARETELRLVEAAHRCTSEVLMVQPCIAQEAQEARYARPLLLDALQRGARARVLYPHAGRADTVTRSYLRDVTFAGGEVRTSNEIFDSFIVFGRDVAFIPAGVGDGNDPTVAVVYEPVIAHFLSRIFDRVWQSAMGFDPSEAGYSGALDEVKSTILDLLASGLKDEVIARRVGMSERTLRRHISAIMQDLAADSRFQAGVAAAQADLVGSAIPSPRDR</sequence>
<dbReference type="CDD" id="cd06170">
    <property type="entry name" value="LuxR_C_like"/>
    <property type="match status" value="1"/>
</dbReference>
<comment type="caution">
    <text evidence="2">The sequence shown here is derived from an EMBL/GenBank/DDBJ whole genome shotgun (WGS) entry which is preliminary data.</text>
</comment>
<dbReference type="Proteomes" id="UP000323454">
    <property type="component" value="Unassembled WGS sequence"/>
</dbReference>
<dbReference type="PANTHER" id="PTHR34293">
    <property type="entry name" value="HTH-TYPE TRANSCRIPTIONAL REGULATOR TRMBL2"/>
    <property type="match status" value="1"/>
</dbReference>
<dbReference type="InterPro" id="IPR036388">
    <property type="entry name" value="WH-like_DNA-bd_sf"/>
</dbReference>
<reference evidence="2 3" key="2">
    <citation type="submission" date="2019-09" db="EMBL/GenBank/DDBJ databases">
        <authorList>
            <person name="Jin C."/>
        </authorList>
    </citation>
    <scope>NUCLEOTIDE SEQUENCE [LARGE SCALE GENOMIC DNA]</scope>
    <source>
        <strain evidence="2 3">AN110305</strain>
    </source>
</reference>
<gene>
    <name evidence="2" type="ORF">F0L68_08180</name>
</gene>
<name>A0A5B2XK43_9PSEU</name>
<feature type="domain" description="HTH luxR-type" evidence="1">
    <location>
        <begin position="290"/>
        <end position="347"/>
    </location>
</feature>
<dbReference type="InterPro" id="IPR000792">
    <property type="entry name" value="Tscrpt_reg_LuxR_C"/>
</dbReference>
<accession>A0A5B2XK43</accession>